<dbReference type="Pfam" id="PF13462">
    <property type="entry name" value="Thioredoxin_4"/>
    <property type="match status" value="1"/>
</dbReference>
<gene>
    <name evidence="4" type="ORF">AFM11_34105</name>
    <name evidence="5" type="ORF">AWC31_02555</name>
</gene>
<protein>
    <submittedName>
        <fullName evidence="4">Protein-disulfide isomerase</fullName>
    </submittedName>
</protein>
<reference evidence="4 6" key="1">
    <citation type="submission" date="2015-07" db="EMBL/GenBank/DDBJ databases">
        <title>A draft genome sequence of Mycobacterium wolinskyi.</title>
        <authorList>
            <person name="de Man T.J."/>
            <person name="Perry K.A."/>
            <person name="Coulliette A.D."/>
            <person name="Jensen B."/>
            <person name="Toney N.C."/>
            <person name="Limbago B.M."/>
            <person name="Noble-Wang J."/>
        </authorList>
    </citation>
    <scope>NUCLEOTIDE SEQUENCE [LARGE SCALE GENOMIC DNA]</scope>
    <source>
        <strain evidence="4 6">CDC_01</strain>
    </source>
</reference>
<feature type="region of interest" description="Disordered" evidence="1">
    <location>
        <begin position="25"/>
        <end position="45"/>
    </location>
</feature>
<evidence type="ECO:0000313" key="5">
    <source>
        <dbReference type="EMBL" id="ORX11041.1"/>
    </source>
</evidence>
<sequence>MRLSRGLGALLAAAMLTAAGCSQVVDGSAQPDPNKPPSEITEDGSGILIGFPEATARIEVFTEPQCPHCAQLQHDFGEEMASYVNLGQLAITYRPMTFLDDGTDYSARVSNALFLAAGPGTDGVAFQAFVEDLWGHQDQGGDGPSDEELADMARESGVGSEQVAKIAAGEQGVDVVEMADQNTGFLMDIDSYGGTPTVYDLAGDEKVDIYDNNWLSKLMSKAKG</sequence>
<accession>A0A132PC23</accession>
<dbReference type="AlphaFoldDB" id="A0A132PC23"/>
<evidence type="ECO:0000259" key="3">
    <source>
        <dbReference type="Pfam" id="PF13462"/>
    </source>
</evidence>
<dbReference type="PATRIC" id="fig|59750.3.peg.5158"/>
<dbReference type="EMBL" id="LGTW01000036">
    <property type="protein sequence ID" value="KWX19787.1"/>
    <property type="molecule type" value="Genomic_DNA"/>
</dbReference>
<feature type="domain" description="Thioredoxin-like fold" evidence="3">
    <location>
        <begin position="44"/>
        <end position="199"/>
    </location>
</feature>
<keyword evidence="2" id="KW-0732">Signal</keyword>
<dbReference type="Proteomes" id="UP000070612">
    <property type="component" value="Unassembled WGS sequence"/>
</dbReference>
<dbReference type="PROSITE" id="PS51257">
    <property type="entry name" value="PROKAR_LIPOPROTEIN"/>
    <property type="match status" value="1"/>
</dbReference>
<evidence type="ECO:0000256" key="2">
    <source>
        <dbReference type="SAM" id="SignalP"/>
    </source>
</evidence>
<dbReference type="RefSeq" id="WP_067859077.1">
    <property type="nucleotide sequence ID" value="NZ_JACKUA010000017.1"/>
</dbReference>
<reference evidence="5 7" key="2">
    <citation type="submission" date="2016-01" db="EMBL/GenBank/DDBJ databases">
        <title>The new phylogeny of the genus Mycobacterium.</title>
        <authorList>
            <person name="Tarcisio F."/>
            <person name="Conor M."/>
            <person name="Antonella G."/>
            <person name="Elisabetta G."/>
            <person name="Giulia F.S."/>
            <person name="Sara T."/>
            <person name="Anna F."/>
            <person name="Clotilde B."/>
            <person name="Roberto B."/>
            <person name="Veronica D.S."/>
            <person name="Fabio R."/>
            <person name="Monica P."/>
            <person name="Olivier J."/>
            <person name="Enrico T."/>
            <person name="Nicola S."/>
        </authorList>
    </citation>
    <scope>NUCLEOTIDE SEQUENCE [LARGE SCALE GENOMIC DNA]</scope>
    <source>
        <strain evidence="5 7">ATCC 700010</strain>
    </source>
</reference>
<comment type="caution">
    <text evidence="4">The sequence shown here is derived from an EMBL/GenBank/DDBJ whole genome shotgun (WGS) entry which is preliminary data.</text>
</comment>
<dbReference type="OrthoDB" id="117402at2"/>
<dbReference type="InterPro" id="IPR036249">
    <property type="entry name" value="Thioredoxin-like_sf"/>
</dbReference>
<evidence type="ECO:0000313" key="7">
    <source>
        <dbReference type="Proteomes" id="UP000193964"/>
    </source>
</evidence>
<dbReference type="STRING" id="59750.AWC31_02555"/>
<feature type="chain" id="PRO_5038211676" evidence="2">
    <location>
        <begin position="19"/>
        <end position="224"/>
    </location>
</feature>
<keyword evidence="4" id="KW-0413">Isomerase</keyword>
<dbReference type="EMBL" id="LQQA01000031">
    <property type="protein sequence ID" value="ORX11041.1"/>
    <property type="molecule type" value="Genomic_DNA"/>
</dbReference>
<proteinExistence type="predicted"/>
<dbReference type="SUPFAM" id="SSF52833">
    <property type="entry name" value="Thioredoxin-like"/>
    <property type="match status" value="1"/>
</dbReference>
<feature type="signal peptide" evidence="2">
    <location>
        <begin position="1"/>
        <end position="18"/>
    </location>
</feature>
<keyword evidence="6" id="KW-1185">Reference proteome</keyword>
<name>A0A132PC23_9MYCO</name>
<evidence type="ECO:0000313" key="6">
    <source>
        <dbReference type="Proteomes" id="UP000070612"/>
    </source>
</evidence>
<evidence type="ECO:0000313" key="4">
    <source>
        <dbReference type="EMBL" id="KWX19787.1"/>
    </source>
</evidence>
<dbReference type="InterPro" id="IPR012336">
    <property type="entry name" value="Thioredoxin-like_fold"/>
</dbReference>
<dbReference type="CDD" id="cd02972">
    <property type="entry name" value="DsbA_family"/>
    <property type="match status" value="1"/>
</dbReference>
<dbReference type="GO" id="GO:0016853">
    <property type="term" value="F:isomerase activity"/>
    <property type="evidence" value="ECO:0007669"/>
    <property type="project" value="UniProtKB-KW"/>
</dbReference>
<organism evidence="4 6">
    <name type="scientific">Mycolicibacterium wolinskyi</name>
    <dbReference type="NCBI Taxonomy" id="59750"/>
    <lineage>
        <taxon>Bacteria</taxon>
        <taxon>Bacillati</taxon>
        <taxon>Actinomycetota</taxon>
        <taxon>Actinomycetes</taxon>
        <taxon>Mycobacteriales</taxon>
        <taxon>Mycobacteriaceae</taxon>
        <taxon>Mycolicibacterium</taxon>
    </lineage>
</organism>
<evidence type="ECO:0000256" key="1">
    <source>
        <dbReference type="SAM" id="MobiDB-lite"/>
    </source>
</evidence>
<dbReference type="Proteomes" id="UP000193964">
    <property type="component" value="Unassembled WGS sequence"/>
</dbReference>
<dbReference type="Gene3D" id="3.40.30.10">
    <property type="entry name" value="Glutaredoxin"/>
    <property type="match status" value="1"/>
</dbReference>